<evidence type="ECO:0000256" key="2">
    <source>
        <dbReference type="ARBA" id="ARBA00022448"/>
    </source>
</evidence>
<accession>A0A1V9FZV3</accession>
<protein>
    <recommendedName>
        <fullName evidence="12">Secretin/TonB short N-terminal domain-containing protein</fullName>
    </recommendedName>
</protein>
<evidence type="ECO:0000256" key="8">
    <source>
        <dbReference type="ARBA" id="ARBA00023136"/>
    </source>
</evidence>
<dbReference type="AlphaFoldDB" id="A0A1V9FZV3"/>
<dbReference type="InterPro" id="IPR023997">
    <property type="entry name" value="TonB-dep_OMP_SusC/RagA_CS"/>
</dbReference>
<dbReference type="NCBIfam" id="TIGR04057">
    <property type="entry name" value="SusC_RagA_signa"/>
    <property type="match status" value="1"/>
</dbReference>
<name>A0A1V9FZV3_9BACT</name>
<dbReference type="FunFam" id="2.170.130.10:FF:000003">
    <property type="entry name" value="SusC/RagA family TonB-linked outer membrane protein"/>
    <property type="match status" value="1"/>
</dbReference>
<comment type="subcellular location">
    <subcellularLocation>
        <location evidence="1 10">Cell outer membrane</location>
        <topology evidence="1 10">Multi-pass membrane protein</topology>
    </subcellularLocation>
</comment>
<dbReference type="Pfam" id="PF13715">
    <property type="entry name" value="CarbopepD_reg_2"/>
    <property type="match status" value="1"/>
</dbReference>
<dbReference type="NCBIfam" id="TIGR04056">
    <property type="entry name" value="OMP_RagA_SusC"/>
    <property type="match status" value="1"/>
</dbReference>
<dbReference type="Pfam" id="PF07715">
    <property type="entry name" value="Plug"/>
    <property type="match status" value="1"/>
</dbReference>
<dbReference type="InterPro" id="IPR011662">
    <property type="entry name" value="Secretin/TonB_short_N"/>
</dbReference>
<comment type="caution">
    <text evidence="13">The sequence shown here is derived from an EMBL/GenBank/DDBJ whole genome shotgun (WGS) entry which is preliminary data.</text>
</comment>
<evidence type="ECO:0000256" key="4">
    <source>
        <dbReference type="ARBA" id="ARBA00022496"/>
    </source>
</evidence>
<keyword evidence="6" id="KW-0408">Iron</keyword>
<dbReference type="InterPro" id="IPR012910">
    <property type="entry name" value="Plug_dom"/>
</dbReference>
<dbReference type="Gene3D" id="3.55.50.30">
    <property type="match status" value="1"/>
</dbReference>
<sequence>MDLKSLCFPLHAYRRKLNQTLRIVNSTILLLLVACLQVSATGYSQRITLSQQNAPLEKVLKEIEKQSGYTFAYTGTMVDKAKNVSVSIVNGSLEQALNLCFNGQPFTYTIIEKTIVIKPAIVVEAAPKPAPPPIEVKGVVTDAAGKALSGASVNLKGSTQGTSTDKNGNFLIQLPEGGGKLVISYVGYEPYELAVSRSGTVKVALKLAETKVDEVVVIGYGTQKRLNVTGAVSTVSSKDIADRPITNIPNAIQGKMAGVTVTTSNGQPGRDAGTIRVRGIGSGIGSGGASTTPAVIIDGVPGSIGDLNPNDIESMSVLKDAASSAIYGARASNGVILITTKKGKKGSLQMRYNMYAGVQDITRKPDFLPSWQQAELYNEARANENAPLKWTDTDIQLFKDGTDKTGAHPNTDWLSLLYSEPGWQQNHNVSVSGGDERTNYMVSLGYFDQKGNIQKSRYQKFNGLINLNSQLNKKIGVNAGLGFLYAPFQEPVSTYATSFSQIIRMANRISNTVPDKWENGALGYVSDGSAMAWLQSPSFNRWQNYTVTANAGADWSPLPGLHVKPSFGYRLAIGQQQQYVSDIQYYKGGPAGTPLTPTKYQGPNNLLNATDRTVYTLVQGLAEYTKSIGHHNMKLLAGASQEYSVYNIFSGSRQGFLNNSLTQLNVAPALGQEAKGSSNDWALQSVFGRFNYNFREKYLLEANLRFDGSSRFAKGHRWGKFPSVSAGWVLSKENFFSGLTPAIDLLKVRAFWGKLGNQQIANNYAYFESIAGGQVYSFNQTLVTGVAPNAGANPLLQWEETESSGVGIDAAFLANKLTLSLDYFERKTENPLMRSQAGAPYAFTPPYVNVDGAMTNKGIEVSAGYRDAIGAFNYSVNGNFTYIKNKVTRLTGGRVINDNTFYDVGTPLYSLYGYETEGIYQKTADITGTAVINNKVSAGDLKYKDQNDDGKIDAKDKVFLGTYFPKITYGFTLFSGYKNFELTLFFQGAAAVKAMAGTLIGSVGPDVGKPTSVFLDRWTAANPSAAFPRLWYSYKQNDPLTNPSSFWVKDASYLRLKNVMVGYNIPQAIVKKVGLNNVKVYYSGQNLLTFTKFYKWIDPETGSAGSIYNYPQVKINTFGVNVTF</sequence>
<dbReference type="InterPro" id="IPR000531">
    <property type="entry name" value="Beta-barrel_TonB"/>
</dbReference>
<keyword evidence="8 10" id="KW-0472">Membrane</keyword>
<keyword evidence="4" id="KW-0410">Iron transport</keyword>
<dbReference type="InterPro" id="IPR037066">
    <property type="entry name" value="Plug_dom_sf"/>
</dbReference>
<evidence type="ECO:0000256" key="7">
    <source>
        <dbReference type="ARBA" id="ARBA00023077"/>
    </source>
</evidence>
<dbReference type="GO" id="GO:0009279">
    <property type="term" value="C:cell outer membrane"/>
    <property type="evidence" value="ECO:0007669"/>
    <property type="project" value="UniProtKB-SubCell"/>
</dbReference>
<keyword evidence="2 10" id="KW-0813">Transport</keyword>
<keyword evidence="5 10" id="KW-0812">Transmembrane</keyword>
<dbReference type="RefSeq" id="WP_081147564.1">
    <property type="nucleotide sequence ID" value="NZ_LVYD01000044.1"/>
</dbReference>
<dbReference type="Proteomes" id="UP000192796">
    <property type="component" value="Unassembled WGS sequence"/>
</dbReference>
<evidence type="ECO:0000256" key="11">
    <source>
        <dbReference type="RuleBase" id="RU003357"/>
    </source>
</evidence>
<comment type="similarity">
    <text evidence="10 11">Belongs to the TonB-dependent receptor family.</text>
</comment>
<reference evidence="13 14" key="1">
    <citation type="submission" date="2016-03" db="EMBL/GenBank/DDBJ databases">
        <title>Niastella vici sp. nov., isolated from farmland soil.</title>
        <authorList>
            <person name="Chen L."/>
            <person name="Wang D."/>
            <person name="Yang S."/>
            <person name="Wang G."/>
        </authorList>
    </citation>
    <scope>NUCLEOTIDE SEQUENCE [LARGE SCALE GENOMIC DNA]</scope>
    <source>
        <strain evidence="13 14">DJ57</strain>
    </source>
</reference>
<keyword evidence="7 11" id="KW-0798">TonB box</keyword>
<dbReference type="Gene3D" id="2.40.170.20">
    <property type="entry name" value="TonB-dependent receptor, beta-barrel domain"/>
    <property type="match status" value="1"/>
</dbReference>
<organism evidence="13 14">
    <name type="scientific">Niastella vici</name>
    <dbReference type="NCBI Taxonomy" id="1703345"/>
    <lineage>
        <taxon>Bacteria</taxon>
        <taxon>Pseudomonadati</taxon>
        <taxon>Bacteroidota</taxon>
        <taxon>Chitinophagia</taxon>
        <taxon>Chitinophagales</taxon>
        <taxon>Chitinophagaceae</taxon>
        <taxon>Niastella</taxon>
    </lineage>
</organism>
<dbReference type="EMBL" id="LVYD01000044">
    <property type="protein sequence ID" value="OQP63899.1"/>
    <property type="molecule type" value="Genomic_DNA"/>
</dbReference>
<evidence type="ECO:0000313" key="13">
    <source>
        <dbReference type="EMBL" id="OQP63899.1"/>
    </source>
</evidence>
<evidence type="ECO:0000256" key="6">
    <source>
        <dbReference type="ARBA" id="ARBA00023004"/>
    </source>
</evidence>
<evidence type="ECO:0000256" key="5">
    <source>
        <dbReference type="ARBA" id="ARBA00022692"/>
    </source>
</evidence>
<evidence type="ECO:0000259" key="12">
    <source>
        <dbReference type="SMART" id="SM00965"/>
    </source>
</evidence>
<dbReference type="GO" id="GO:0006826">
    <property type="term" value="P:iron ion transport"/>
    <property type="evidence" value="ECO:0007669"/>
    <property type="project" value="UniProtKB-KW"/>
</dbReference>
<dbReference type="InterPro" id="IPR039426">
    <property type="entry name" value="TonB-dep_rcpt-like"/>
</dbReference>
<evidence type="ECO:0000256" key="3">
    <source>
        <dbReference type="ARBA" id="ARBA00022452"/>
    </source>
</evidence>
<evidence type="ECO:0000256" key="1">
    <source>
        <dbReference type="ARBA" id="ARBA00004571"/>
    </source>
</evidence>
<dbReference type="OrthoDB" id="899266at2"/>
<evidence type="ECO:0000313" key="14">
    <source>
        <dbReference type="Proteomes" id="UP000192796"/>
    </source>
</evidence>
<dbReference type="InterPro" id="IPR023996">
    <property type="entry name" value="TonB-dep_OMP_SusC/RagA"/>
</dbReference>
<dbReference type="PROSITE" id="PS51257">
    <property type="entry name" value="PROKAR_LIPOPROTEIN"/>
    <property type="match status" value="1"/>
</dbReference>
<dbReference type="STRING" id="1703345.A3860_23495"/>
<evidence type="ECO:0000256" key="9">
    <source>
        <dbReference type="ARBA" id="ARBA00023237"/>
    </source>
</evidence>
<keyword evidence="9 10" id="KW-0998">Cell outer membrane</keyword>
<dbReference type="SUPFAM" id="SSF49464">
    <property type="entry name" value="Carboxypeptidase regulatory domain-like"/>
    <property type="match status" value="1"/>
</dbReference>
<keyword evidence="14" id="KW-1185">Reference proteome</keyword>
<dbReference type="InterPro" id="IPR008969">
    <property type="entry name" value="CarboxyPept-like_regulatory"/>
</dbReference>
<keyword evidence="3 10" id="KW-1134">Transmembrane beta strand</keyword>
<dbReference type="Gene3D" id="2.60.40.1120">
    <property type="entry name" value="Carboxypeptidase-like, regulatory domain"/>
    <property type="match status" value="1"/>
</dbReference>
<keyword evidence="4" id="KW-0406">Ion transport</keyword>
<dbReference type="InterPro" id="IPR036942">
    <property type="entry name" value="Beta-barrel_TonB_sf"/>
</dbReference>
<dbReference type="Gene3D" id="2.170.130.10">
    <property type="entry name" value="TonB-dependent receptor, plug domain"/>
    <property type="match status" value="1"/>
</dbReference>
<dbReference type="SMART" id="SM00965">
    <property type="entry name" value="STN"/>
    <property type="match status" value="1"/>
</dbReference>
<evidence type="ECO:0000256" key="10">
    <source>
        <dbReference type="PROSITE-ProRule" id="PRU01360"/>
    </source>
</evidence>
<feature type="domain" description="Secretin/TonB short N-terminal" evidence="12">
    <location>
        <begin position="69"/>
        <end position="120"/>
    </location>
</feature>
<proteinExistence type="inferred from homology"/>
<dbReference type="Pfam" id="PF07660">
    <property type="entry name" value="STN"/>
    <property type="match status" value="1"/>
</dbReference>
<dbReference type="PROSITE" id="PS52016">
    <property type="entry name" value="TONB_DEPENDENT_REC_3"/>
    <property type="match status" value="1"/>
</dbReference>
<dbReference type="Pfam" id="PF00593">
    <property type="entry name" value="TonB_dep_Rec_b-barrel"/>
    <property type="match status" value="1"/>
</dbReference>
<gene>
    <name evidence="13" type="ORF">A3860_23495</name>
</gene>
<dbReference type="SUPFAM" id="SSF56935">
    <property type="entry name" value="Porins"/>
    <property type="match status" value="1"/>
</dbReference>